<keyword evidence="2" id="KW-1185">Reference proteome</keyword>
<dbReference type="EMBL" id="CP099582">
    <property type="protein sequence ID" value="USS40087.1"/>
    <property type="molecule type" value="Genomic_DNA"/>
</dbReference>
<reference evidence="1" key="2">
    <citation type="submission" date="2022-06" db="EMBL/GenBank/DDBJ databases">
        <authorList>
            <person name="Park Y.-J."/>
        </authorList>
    </citation>
    <scope>NUCLEOTIDE SEQUENCE</scope>
    <source>
        <strain evidence="1">TY</strain>
    </source>
</reference>
<dbReference type="RefSeq" id="WP_253304044.1">
    <property type="nucleotide sequence ID" value="NZ_CP099582.1"/>
</dbReference>
<accession>A0A9E7MWI1</accession>
<dbReference type="Proteomes" id="UP001055732">
    <property type="component" value="Chromosome"/>
</dbReference>
<dbReference type="KEGG" id="tagg:NF865_07020"/>
<gene>
    <name evidence="1" type="ORF">NF865_07020</name>
</gene>
<sequence length="293" mass="33408">MGEHDPIFEKTHPRFKLLFSTGVKPGIAPSRDILWDMRNAILKNSRDIEIFHVGDSLNYNNVKDAISHNPTTFGNLKIWNNVSDSADGIQRFIETVLKKIDDADSRKAKALLELVMYGTISKLLGENKLFNLQFVFDELSNLIYERELKLLFKTKLGSVIFKEGESYIDLKSGKTITKYRSPEKIVNAILDDIRSYISPDPETGILRRLALVYGLDDNYFPSPFKIKNDDITLIQEQLNRNLASEKIQIKIYPVEIDNNGFVFIVAILPSNSILESAPVEEKAGVIFSEDTYW</sequence>
<protein>
    <submittedName>
        <fullName evidence="1">Uncharacterized protein</fullName>
    </submittedName>
</protein>
<evidence type="ECO:0000313" key="2">
    <source>
        <dbReference type="Proteomes" id="UP001055732"/>
    </source>
</evidence>
<dbReference type="AlphaFoldDB" id="A0A9E7MWI1"/>
<name>A0A9E7MWI1_THEAG</name>
<proteinExistence type="predicted"/>
<evidence type="ECO:0000313" key="1">
    <source>
        <dbReference type="EMBL" id="USS40087.1"/>
    </source>
</evidence>
<reference evidence="1" key="1">
    <citation type="journal article" date="1998" name="Int. J. Syst. Bacteriol. 48 Pt">
        <title>Thermococcus guaymasensis sp. nov. and Thermococcus aggregans sp. nov., two novel thermophilic archaea isolated from the Guaymas Basin hydrothermal vent site.</title>
        <authorList>
            <person name="Canganella F."/>
            <person name="Jones W.J."/>
            <person name="Gambacorta A."/>
            <person name="Antranikian G."/>
        </authorList>
    </citation>
    <scope>NUCLEOTIDE SEQUENCE</scope>
    <source>
        <strain evidence="1">TY</strain>
    </source>
</reference>
<organism evidence="1 2">
    <name type="scientific">Thermococcus aggregans</name>
    <dbReference type="NCBI Taxonomy" id="110163"/>
    <lineage>
        <taxon>Archaea</taxon>
        <taxon>Methanobacteriati</taxon>
        <taxon>Methanobacteriota</taxon>
        <taxon>Thermococci</taxon>
        <taxon>Thermococcales</taxon>
        <taxon>Thermococcaceae</taxon>
        <taxon>Thermococcus</taxon>
    </lineage>
</organism>